<name>A0A9P4HEU4_9PLEO</name>
<dbReference type="EMBL" id="ML978166">
    <property type="protein sequence ID" value="KAF2033550.1"/>
    <property type="molecule type" value="Genomic_DNA"/>
</dbReference>
<sequence>MAQTPILPDASTLLRHKLPPSLGEGGHFYPAMIFNTQAQAEPLHIAAWPYTPVEADPFAAYWESFEVNLAATRLYAVNAGAPLVFASIPIMYHSLNTTGLAKTVPYTSDGEQSWGVLQEMVAGFPSYIPKVVGALVPHRVFPVAGLIAATKSS</sequence>
<dbReference type="Proteomes" id="UP000799777">
    <property type="component" value="Unassembled WGS sequence"/>
</dbReference>
<protein>
    <submittedName>
        <fullName evidence="1">Uncharacterized protein</fullName>
    </submittedName>
</protein>
<proteinExistence type="predicted"/>
<gene>
    <name evidence="1" type="ORF">EK21DRAFT_98239</name>
</gene>
<dbReference type="OrthoDB" id="10250282at2759"/>
<accession>A0A9P4HEU4</accession>
<evidence type="ECO:0000313" key="2">
    <source>
        <dbReference type="Proteomes" id="UP000799777"/>
    </source>
</evidence>
<comment type="caution">
    <text evidence="1">The sequence shown here is derived from an EMBL/GenBank/DDBJ whole genome shotgun (WGS) entry which is preliminary data.</text>
</comment>
<evidence type="ECO:0000313" key="1">
    <source>
        <dbReference type="EMBL" id="KAF2033550.1"/>
    </source>
</evidence>
<dbReference type="AlphaFoldDB" id="A0A9P4HEU4"/>
<reference evidence="1" key="1">
    <citation type="journal article" date="2020" name="Stud. Mycol.">
        <title>101 Dothideomycetes genomes: a test case for predicting lifestyles and emergence of pathogens.</title>
        <authorList>
            <person name="Haridas S."/>
            <person name="Albert R."/>
            <person name="Binder M."/>
            <person name="Bloem J."/>
            <person name="Labutti K."/>
            <person name="Salamov A."/>
            <person name="Andreopoulos B."/>
            <person name="Baker S."/>
            <person name="Barry K."/>
            <person name="Bills G."/>
            <person name="Bluhm B."/>
            <person name="Cannon C."/>
            <person name="Castanera R."/>
            <person name="Culley D."/>
            <person name="Daum C."/>
            <person name="Ezra D."/>
            <person name="Gonzalez J."/>
            <person name="Henrissat B."/>
            <person name="Kuo A."/>
            <person name="Liang C."/>
            <person name="Lipzen A."/>
            <person name="Lutzoni F."/>
            <person name="Magnuson J."/>
            <person name="Mondo S."/>
            <person name="Nolan M."/>
            <person name="Ohm R."/>
            <person name="Pangilinan J."/>
            <person name="Park H.-J."/>
            <person name="Ramirez L."/>
            <person name="Alfaro M."/>
            <person name="Sun H."/>
            <person name="Tritt A."/>
            <person name="Yoshinaga Y."/>
            <person name="Zwiers L.-H."/>
            <person name="Turgeon B."/>
            <person name="Goodwin S."/>
            <person name="Spatafora J."/>
            <person name="Crous P."/>
            <person name="Grigoriev I."/>
        </authorList>
    </citation>
    <scope>NUCLEOTIDE SEQUENCE</scope>
    <source>
        <strain evidence="1">CBS 110217</strain>
    </source>
</reference>
<organism evidence="1 2">
    <name type="scientific">Setomelanomma holmii</name>
    <dbReference type="NCBI Taxonomy" id="210430"/>
    <lineage>
        <taxon>Eukaryota</taxon>
        <taxon>Fungi</taxon>
        <taxon>Dikarya</taxon>
        <taxon>Ascomycota</taxon>
        <taxon>Pezizomycotina</taxon>
        <taxon>Dothideomycetes</taxon>
        <taxon>Pleosporomycetidae</taxon>
        <taxon>Pleosporales</taxon>
        <taxon>Pleosporineae</taxon>
        <taxon>Phaeosphaeriaceae</taxon>
        <taxon>Setomelanomma</taxon>
    </lineage>
</organism>
<keyword evidence="2" id="KW-1185">Reference proteome</keyword>